<reference evidence="3" key="1">
    <citation type="submission" date="2017-01" db="EMBL/GenBank/DDBJ databases">
        <authorList>
            <person name="Wang Y."/>
            <person name="White M."/>
            <person name="Kvist S."/>
            <person name="Moncalvo J.-M."/>
        </authorList>
    </citation>
    <scope>NUCLEOTIDE SEQUENCE [LARGE SCALE GENOMIC DNA]</scope>
    <source>
        <strain evidence="3">ID-206-W2</strain>
    </source>
</reference>
<dbReference type="EMBL" id="LSSM01005749">
    <property type="protein sequence ID" value="OMJ12020.1"/>
    <property type="molecule type" value="Genomic_DNA"/>
</dbReference>
<accession>A0A1R1XBL3</accession>
<proteinExistence type="predicted"/>
<comment type="caution">
    <text evidence="2">The sequence shown here is derived from an EMBL/GenBank/DDBJ whole genome shotgun (WGS) entry which is preliminary data.</text>
</comment>
<sequence length="82" mass="9285">MLSIKTAIPVLVLALSCIQASAFDIHNPFIPRGVCSVGKSFCKYPGSKTYFKCRFGKYRKYSCGRRRVCVEKFGGRARCVRR</sequence>
<name>A0A1R1XBL3_9FUNG</name>
<keyword evidence="1" id="KW-0732">Signal</keyword>
<dbReference type="Proteomes" id="UP000187429">
    <property type="component" value="Unassembled WGS sequence"/>
</dbReference>
<gene>
    <name evidence="2" type="ORF">AYI69_g9599</name>
</gene>
<evidence type="ECO:0000313" key="3">
    <source>
        <dbReference type="Proteomes" id="UP000187429"/>
    </source>
</evidence>
<evidence type="ECO:0000313" key="2">
    <source>
        <dbReference type="EMBL" id="OMJ12020.1"/>
    </source>
</evidence>
<feature type="chain" id="PRO_5012277551" evidence="1">
    <location>
        <begin position="23"/>
        <end position="82"/>
    </location>
</feature>
<evidence type="ECO:0000256" key="1">
    <source>
        <dbReference type="SAM" id="SignalP"/>
    </source>
</evidence>
<dbReference type="OrthoDB" id="10378553at2759"/>
<keyword evidence="3" id="KW-1185">Reference proteome</keyword>
<dbReference type="AlphaFoldDB" id="A0A1R1XBL3"/>
<protein>
    <submittedName>
        <fullName evidence="2">Uncharacterized protein</fullName>
    </submittedName>
</protein>
<organism evidence="2 3">
    <name type="scientific">Smittium culicis</name>
    <dbReference type="NCBI Taxonomy" id="133412"/>
    <lineage>
        <taxon>Eukaryota</taxon>
        <taxon>Fungi</taxon>
        <taxon>Fungi incertae sedis</taxon>
        <taxon>Zoopagomycota</taxon>
        <taxon>Kickxellomycotina</taxon>
        <taxon>Harpellomycetes</taxon>
        <taxon>Harpellales</taxon>
        <taxon>Legeriomycetaceae</taxon>
        <taxon>Smittium</taxon>
    </lineage>
</organism>
<feature type="signal peptide" evidence="1">
    <location>
        <begin position="1"/>
        <end position="22"/>
    </location>
</feature>
<dbReference type="PROSITE" id="PS51257">
    <property type="entry name" value="PROKAR_LIPOPROTEIN"/>
    <property type="match status" value="1"/>
</dbReference>